<dbReference type="PROSITE" id="PS50983">
    <property type="entry name" value="FE_B12_PBP"/>
    <property type="match status" value="1"/>
</dbReference>
<dbReference type="Gene3D" id="3.40.50.1980">
    <property type="entry name" value="Nitrogenase molybdenum iron protein domain"/>
    <property type="match status" value="2"/>
</dbReference>
<dbReference type="Pfam" id="PF01497">
    <property type="entry name" value="Peripla_BP_2"/>
    <property type="match status" value="1"/>
</dbReference>
<keyword evidence="3" id="KW-1185">Reference proteome</keyword>
<dbReference type="PANTHER" id="PTHR30535:SF4">
    <property type="entry name" value="HEMIN-BINDING PERIPLASMIC PROTEIN HMUT"/>
    <property type="match status" value="1"/>
</dbReference>
<comment type="caution">
    <text evidence="2">The sequence shown here is derived from an EMBL/GenBank/DDBJ whole genome shotgun (WGS) entry which is preliminary data.</text>
</comment>
<evidence type="ECO:0000313" key="3">
    <source>
        <dbReference type="Proteomes" id="UP000237839"/>
    </source>
</evidence>
<gene>
    <name evidence="2" type="ORF">S2091_1627</name>
</gene>
<dbReference type="SUPFAM" id="SSF53807">
    <property type="entry name" value="Helical backbone' metal receptor"/>
    <property type="match status" value="1"/>
</dbReference>
<reference evidence="2 3" key="1">
    <citation type="submission" date="2018-02" db="EMBL/GenBank/DDBJ databases">
        <title>Solimicrobium silvestre gen. nov., sp. nov., isolated from alpine forest soil.</title>
        <authorList>
            <person name="Margesin R."/>
            <person name="Albuquerque L."/>
            <person name="Zhang D.-C."/>
            <person name="Froufe H.J.C."/>
            <person name="Severino R."/>
            <person name="Roxo I."/>
            <person name="Egas C."/>
            <person name="Da Costa M.S."/>
        </authorList>
    </citation>
    <scope>NUCLEOTIDE SEQUENCE [LARGE SCALE GENOMIC DNA]</scope>
    <source>
        <strain evidence="2 3">S20-91</strain>
    </source>
</reference>
<organism evidence="2 3">
    <name type="scientific">Solimicrobium silvestre</name>
    <dbReference type="NCBI Taxonomy" id="2099400"/>
    <lineage>
        <taxon>Bacteria</taxon>
        <taxon>Pseudomonadati</taxon>
        <taxon>Pseudomonadota</taxon>
        <taxon>Betaproteobacteria</taxon>
        <taxon>Burkholderiales</taxon>
        <taxon>Oxalobacteraceae</taxon>
        <taxon>Solimicrobium</taxon>
    </lineage>
</organism>
<protein>
    <submittedName>
        <fullName evidence="2">ABC-type hemin transport system periplasmic component</fullName>
    </submittedName>
</protein>
<sequence length="262" mass="27718">MLALLPSAHAARVISIGGSMTEIVYLLGAEKELVAVDSTSQFPAAASKLPQIGYQRSLSTEGILALRPDLVLATADAGPPVVLKQLQQVGVKLNQAQVQHTAENVLEKIRLISHALNLPSTSLEQQFQRQWQSTKTKVAEYGSHPKVLFILDHSGTSSMIAGDQTAAQAMIDYAGGSNAVRGVTGYKPLTAEAVIMAAPAVILISQEGLDAIGGVDKLLQRPGLSMTPAGKTRRIVVMDAAYLLGFGPRLPQAVLDLATKIH</sequence>
<dbReference type="PANTHER" id="PTHR30535">
    <property type="entry name" value="VITAMIN B12-BINDING PROTEIN"/>
    <property type="match status" value="1"/>
</dbReference>
<dbReference type="InterPro" id="IPR002491">
    <property type="entry name" value="ABC_transptr_periplasmic_BD"/>
</dbReference>
<dbReference type="EMBL" id="PUGF01000006">
    <property type="protein sequence ID" value="PRC93626.1"/>
    <property type="molecule type" value="Genomic_DNA"/>
</dbReference>
<dbReference type="Proteomes" id="UP000237839">
    <property type="component" value="Unassembled WGS sequence"/>
</dbReference>
<feature type="domain" description="Fe/B12 periplasmic-binding" evidence="1">
    <location>
        <begin position="12"/>
        <end position="262"/>
    </location>
</feature>
<evidence type="ECO:0000259" key="1">
    <source>
        <dbReference type="PROSITE" id="PS50983"/>
    </source>
</evidence>
<evidence type="ECO:0000313" key="2">
    <source>
        <dbReference type="EMBL" id="PRC93626.1"/>
    </source>
</evidence>
<dbReference type="InterPro" id="IPR050902">
    <property type="entry name" value="ABC_Transporter_SBP"/>
</dbReference>
<name>A0A2S9H185_9BURK</name>
<dbReference type="AlphaFoldDB" id="A0A2S9H185"/>
<proteinExistence type="predicted"/>
<accession>A0A2S9H185</accession>